<feature type="domain" description="PPM-type phosphatase" evidence="5">
    <location>
        <begin position="66"/>
        <end position="317"/>
    </location>
</feature>
<reference evidence="6 7" key="2">
    <citation type="submission" date="2024-10" db="EMBL/GenBank/DDBJ databases">
        <authorList>
            <person name="Ryan C."/>
        </authorList>
    </citation>
    <scope>NUCLEOTIDE SEQUENCE [LARGE SCALE GENOMIC DNA]</scope>
</reference>
<evidence type="ECO:0000313" key="7">
    <source>
        <dbReference type="Proteomes" id="UP001497457"/>
    </source>
</evidence>
<name>A0ABC9EF18_9POAL</name>
<protein>
    <recommendedName>
        <fullName evidence="3">Protein phosphatase</fullName>
        <ecNumber evidence="3">3.1.3.16</ecNumber>
    </recommendedName>
</protein>
<keyword evidence="3" id="KW-0479">Metal-binding</keyword>
<organism evidence="6 7">
    <name type="scientific">Urochloa decumbens</name>
    <dbReference type="NCBI Taxonomy" id="240449"/>
    <lineage>
        <taxon>Eukaryota</taxon>
        <taxon>Viridiplantae</taxon>
        <taxon>Streptophyta</taxon>
        <taxon>Embryophyta</taxon>
        <taxon>Tracheophyta</taxon>
        <taxon>Spermatophyta</taxon>
        <taxon>Magnoliopsida</taxon>
        <taxon>Liliopsida</taxon>
        <taxon>Poales</taxon>
        <taxon>Poaceae</taxon>
        <taxon>PACMAD clade</taxon>
        <taxon>Panicoideae</taxon>
        <taxon>Panicodae</taxon>
        <taxon>Paniceae</taxon>
        <taxon>Melinidinae</taxon>
        <taxon>Urochloa</taxon>
    </lineage>
</organism>
<keyword evidence="7" id="KW-1185">Reference proteome</keyword>
<dbReference type="GO" id="GO:0046872">
    <property type="term" value="F:metal ion binding"/>
    <property type="evidence" value="ECO:0007669"/>
    <property type="project" value="UniProtKB-UniRule"/>
</dbReference>
<keyword evidence="3" id="KW-0904">Protein phosphatase</keyword>
<dbReference type="PROSITE" id="PS51746">
    <property type="entry name" value="PPM_2"/>
    <property type="match status" value="1"/>
</dbReference>
<comment type="cofactor">
    <cofactor evidence="3">
        <name>Mn(2+)</name>
        <dbReference type="ChEBI" id="CHEBI:29035"/>
    </cofactor>
</comment>
<dbReference type="InterPro" id="IPR036457">
    <property type="entry name" value="PPM-type-like_dom_sf"/>
</dbReference>
<evidence type="ECO:0000256" key="4">
    <source>
        <dbReference type="SAM" id="MobiDB-lite"/>
    </source>
</evidence>
<dbReference type="PANTHER" id="PTHR12320:SF81">
    <property type="entry name" value="PROTEIN PHOSPHATASE 2C 23-RELATED"/>
    <property type="match status" value="1"/>
</dbReference>
<comment type="cofactor">
    <cofactor evidence="3">
        <name>Mg(2+)</name>
        <dbReference type="ChEBI" id="CHEBI:18420"/>
    </cofactor>
</comment>
<comment type="catalytic activity">
    <reaction evidence="2 3">
        <text>O-phospho-L-threonyl-[protein] + H2O = L-threonyl-[protein] + phosphate</text>
        <dbReference type="Rhea" id="RHEA:47004"/>
        <dbReference type="Rhea" id="RHEA-COMP:11060"/>
        <dbReference type="Rhea" id="RHEA-COMP:11605"/>
        <dbReference type="ChEBI" id="CHEBI:15377"/>
        <dbReference type="ChEBI" id="CHEBI:30013"/>
        <dbReference type="ChEBI" id="CHEBI:43474"/>
        <dbReference type="ChEBI" id="CHEBI:61977"/>
        <dbReference type="EC" id="3.1.3.16"/>
    </reaction>
</comment>
<evidence type="ECO:0000256" key="3">
    <source>
        <dbReference type="RuleBase" id="RU366020"/>
    </source>
</evidence>
<evidence type="ECO:0000256" key="2">
    <source>
        <dbReference type="ARBA" id="ARBA00048336"/>
    </source>
</evidence>
<dbReference type="EC" id="3.1.3.16" evidence="3"/>
<accession>A0ABC9EF18</accession>
<dbReference type="SMART" id="SM00331">
    <property type="entry name" value="PP2C_SIG"/>
    <property type="match status" value="1"/>
</dbReference>
<evidence type="ECO:0000313" key="6">
    <source>
        <dbReference type="EMBL" id="CAL5056998.1"/>
    </source>
</evidence>
<comment type="similarity">
    <text evidence="3">Belongs to the PP2C family.</text>
</comment>
<evidence type="ECO:0000259" key="5">
    <source>
        <dbReference type="PROSITE" id="PS51746"/>
    </source>
</evidence>
<feature type="compositionally biased region" description="Basic and acidic residues" evidence="4">
    <location>
        <begin position="52"/>
        <end position="71"/>
    </location>
</feature>
<feature type="region of interest" description="Disordered" evidence="4">
    <location>
        <begin position="1"/>
        <end position="71"/>
    </location>
</feature>
<dbReference type="SUPFAM" id="SSF81606">
    <property type="entry name" value="PP2C-like"/>
    <property type="match status" value="1"/>
</dbReference>
<dbReference type="AlphaFoldDB" id="A0ABC9EF18"/>
<dbReference type="Pfam" id="PF13672">
    <property type="entry name" value="PP2C_2"/>
    <property type="match status" value="1"/>
</dbReference>
<dbReference type="PANTHER" id="PTHR12320">
    <property type="entry name" value="PROTEIN PHOSPHATASE 2C"/>
    <property type="match status" value="1"/>
</dbReference>
<dbReference type="InterPro" id="IPR001932">
    <property type="entry name" value="PPM-type_phosphatase-like_dom"/>
</dbReference>
<dbReference type="SMART" id="SM00332">
    <property type="entry name" value="PP2Cc"/>
    <property type="match status" value="1"/>
</dbReference>
<dbReference type="InterPro" id="IPR039123">
    <property type="entry name" value="PPTC7"/>
</dbReference>
<dbReference type="EMBL" id="OZ075114">
    <property type="protein sequence ID" value="CAL5056998.1"/>
    <property type="molecule type" value="Genomic_DNA"/>
</dbReference>
<reference evidence="7" key="1">
    <citation type="submission" date="2024-06" db="EMBL/GenBank/DDBJ databases">
        <authorList>
            <person name="Ryan C."/>
        </authorList>
    </citation>
    <scope>NUCLEOTIDE SEQUENCE [LARGE SCALE GENOMIC DNA]</scope>
</reference>
<evidence type="ECO:0000256" key="1">
    <source>
        <dbReference type="ARBA" id="ARBA00047761"/>
    </source>
</evidence>
<keyword evidence="3" id="KW-0464">Manganese</keyword>
<sequence length="322" mass="33928">MYGGGSGGAANANSLFGGGGFMPSQSNTIPESSGGSLSNSKGNESAPSSRAGGDDAGRRHRAEPPDARPRSLRMDWAACDLPLHGEDARFGHAEAGFVGVADGVGGCRDDAVDANAFSRELMASALAYVEQAAKSSKLRRRLRPEDVLERAYEKAFINGTPGASTAVIMSLDGATLRWAYIGDSGFAVLRDGKIVHRSMQQQHYFTCPYQLSSDGDGDSLSKAKVGDMPVEDGDVVVLGTDGLFDNMGDEKLEHAVSMGTELGLSPKNMADTAARIAYNVSMDEWADSPFSRECSKEHGELVCGGKKDDMTVIVACIVSKDS</sequence>
<keyword evidence="3" id="KW-0378">Hydrolase</keyword>
<dbReference type="GO" id="GO:0004722">
    <property type="term" value="F:protein serine/threonine phosphatase activity"/>
    <property type="evidence" value="ECO:0007669"/>
    <property type="project" value="UniProtKB-EC"/>
</dbReference>
<dbReference type="Gene3D" id="3.60.40.10">
    <property type="entry name" value="PPM-type phosphatase domain"/>
    <property type="match status" value="1"/>
</dbReference>
<feature type="compositionally biased region" description="Low complexity" evidence="4">
    <location>
        <begin position="31"/>
        <end position="45"/>
    </location>
</feature>
<proteinExistence type="inferred from homology"/>
<keyword evidence="3" id="KW-0460">Magnesium</keyword>
<gene>
    <name evidence="6" type="ORF">URODEC1_LOCUS95383</name>
</gene>
<dbReference type="Proteomes" id="UP001497457">
    <property type="component" value="Chromosome 4rd"/>
</dbReference>
<comment type="catalytic activity">
    <reaction evidence="1 3">
        <text>O-phospho-L-seryl-[protein] + H2O = L-seryl-[protein] + phosphate</text>
        <dbReference type="Rhea" id="RHEA:20629"/>
        <dbReference type="Rhea" id="RHEA-COMP:9863"/>
        <dbReference type="Rhea" id="RHEA-COMP:11604"/>
        <dbReference type="ChEBI" id="CHEBI:15377"/>
        <dbReference type="ChEBI" id="CHEBI:29999"/>
        <dbReference type="ChEBI" id="CHEBI:43474"/>
        <dbReference type="ChEBI" id="CHEBI:83421"/>
        <dbReference type="EC" id="3.1.3.16"/>
    </reaction>
</comment>